<dbReference type="PANTHER" id="PTHR10545">
    <property type="entry name" value="DIAMINE N-ACETYLTRANSFERASE"/>
    <property type="match status" value="1"/>
</dbReference>
<comment type="similarity">
    <text evidence="1">Belongs to the acetyltransferase family.</text>
</comment>
<dbReference type="Gene3D" id="3.40.630.30">
    <property type="match status" value="1"/>
</dbReference>
<evidence type="ECO:0000313" key="6">
    <source>
        <dbReference type="Proteomes" id="UP000263993"/>
    </source>
</evidence>
<evidence type="ECO:0000256" key="1">
    <source>
        <dbReference type="ARBA" id="ARBA00008694"/>
    </source>
</evidence>
<dbReference type="CDD" id="cd04301">
    <property type="entry name" value="NAT_SF"/>
    <property type="match status" value="1"/>
</dbReference>
<name>A0A371BE02_9BRAD</name>
<dbReference type="GO" id="GO:0008080">
    <property type="term" value="F:N-acetyltransferase activity"/>
    <property type="evidence" value="ECO:0007669"/>
    <property type="project" value="TreeGrafter"/>
</dbReference>
<feature type="domain" description="N-acetyltransferase" evidence="4">
    <location>
        <begin position="1"/>
        <end position="115"/>
    </location>
</feature>
<dbReference type="EMBL" id="QRGO01000001">
    <property type="protein sequence ID" value="RDV05832.1"/>
    <property type="molecule type" value="Genomic_DNA"/>
</dbReference>
<dbReference type="InterPro" id="IPR051016">
    <property type="entry name" value="Diverse_Substrate_AcTransf"/>
</dbReference>
<evidence type="ECO:0000256" key="3">
    <source>
        <dbReference type="ARBA" id="ARBA00023315"/>
    </source>
</evidence>
<dbReference type="InterPro" id="IPR000182">
    <property type="entry name" value="GNAT_dom"/>
</dbReference>
<reference evidence="6" key="1">
    <citation type="submission" date="2018-08" db="EMBL/GenBank/DDBJ databases">
        <authorList>
            <person name="Kim S.-J."/>
            <person name="Jung G.-Y."/>
        </authorList>
    </citation>
    <scope>NUCLEOTIDE SEQUENCE [LARGE SCALE GENOMIC DNA]</scope>
    <source>
        <strain evidence="6">GY_H</strain>
    </source>
</reference>
<dbReference type="PROSITE" id="PS51186">
    <property type="entry name" value="GNAT"/>
    <property type="match status" value="1"/>
</dbReference>
<organism evidence="5 6">
    <name type="scientific">Undibacter mobilis</name>
    <dbReference type="NCBI Taxonomy" id="2292256"/>
    <lineage>
        <taxon>Bacteria</taxon>
        <taxon>Pseudomonadati</taxon>
        <taxon>Pseudomonadota</taxon>
        <taxon>Alphaproteobacteria</taxon>
        <taxon>Hyphomicrobiales</taxon>
        <taxon>Nitrobacteraceae</taxon>
        <taxon>Undibacter</taxon>
    </lineage>
</organism>
<dbReference type="PANTHER" id="PTHR10545:SF29">
    <property type="entry name" value="GH14572P-RELATED"/>
    <property type="match status" value="1"/>
</dbReference>
<keyword evidence="2 5" id="KW-0808">Transferase</keyword>
<dbReference type="SUPFAM" id="SSF55729">
    <property type="entry name" value="Acyl-CoA N-acyltransferases (Nat)"/>
    <property type="match status" value="1"/>
</dbReference>
<dbReference type="InterPro" id="IPR016181">
    <property type="entry name" value="Acyl_CoA_acyltransferase"/>
</dbReference>
<dbReference type="OrthoDB" id="9805924at2"/>
<keyword evidence="6" id="KW-1185">Reference proteome</keyword>
<proteinExistence type="inferred from homology"/>
<dbReference type="Proteomes" id="UP000263993">
    <property type="component" value="Unassembled WGS sequence"/>
</dbReference>
<accession>A0A371BE02</accession>
<comment type="caution">
    <text evidence="5">The sequence shown here is derived from an EMBL/GenBank/DDBJ whole genome shotgun (WGS) entry which is preliminary data.</text>
</comment>
<evidence type="ECO:0000256" key="2">
    <source>
        <dbReference type="ARBA" id="ARBA00022679"/>
    </source>
</evidence>
<keyword evidence="3" id="KW-0012">Acyltransferase</keyword>
<evidence type="ECO:0000259" key="4">
    <source>
        <dbReference type="PROSITE" id="PS51186"/>
    </source>
</evidence>
<dbReference type="AlphaFoldDB" id="A0A371BE02"/>
<dbReference type="Pfam" id="PF00583">
    <property type="entry name" value="Acetyltransf_1"/>
    <property type="match status" value="1"/>
</dbReference>
<gene>
    <name evidence="5" type="ORF">DXH78_10920</name>
</gene>
<evidence type="ECO:0000313" key="5">
    <source>
        <dbReference type="EMBL" id="RDV05832.1"/>
    </source>
</evidence>
<sequence>MIADALFGDKPRLFCAIAEWNGEAAGLAVWFLNFSTFRGRNGIYLEDLFVRPAHRGKGLGKALMAYLARRCVDDGYARFEWSVLDWNAPSIAFYESIGAQVLPDWKICRMSGDALASFGKGGRQ</sequence>
<dbReference type="FunFam" id="3.40.630.30:FF:000064">
    <property type="entry name" value="GNAT family acetyltransferase"/>
    <property type="match status" value="1"/>
</dbReference>
<protein>
    <submittedName>
        <fullName evidence="5">GNAT family N-acetyltransferase</fullName>
    </submittedName>
</protein>